<reference evidence="5" key="1">
    <citation type="submission" date="2014-05" db="EMBL/GenBank/DDBJ databases">
        <authorList>
            <person name="Chronopoulou M."/>
        </authorList>
    </citation>
    <scope>NUCLEOTIDE SEQUENCE</scope>
    <source>
        <tissue evidence="5">Whole organism</tissue>
    </source>
</reference>
<sequence>MPPTAKEEKKDVNRKRKTAAVATPTTGVSSATTVVPKSQKLTLYQDLSCREEKEALARSPSDDVIKFSGVCEDLRTLLRKIKDEKEGANRASEINEMKSQLAMHFLSMKKINRLDKIRLRRSREMTMSAKQRVDSFHLQLQNLKYEVMHLQKEITKCRQFRSKDQDISLVSIEEFYKDAPTSISNPEKTKNDEHAQRKARLEWEMEQRKNLAEKEKDLKLVRDNVEKLIREKQDKLLNLKPQLQAILEATKPVQEYLKMPYEEERVLLSTSKFLPAPLFVLFSQISAYRRASDKRLKIDIDGDCEEAKEYMFKQSSENSDSDYDDEINNADEDDKPEESNRKKGSSGKNGSSNSHQDKKENFFECHPLCVSLVINHGNDGVGIVFKYLLNLRIVLAKVTLNLSKESKVDVGEREVLHTSSLLAHLTCYDPGDSSPDPSSIYLLKKAGMEEIPDSVLEEHGLPYIWAQNLAGFDFPEALSDEHRSTQVDENVCISKVR</sequence>
<proteinExistence type="inferred from homology"/>
<dbReference type="GO" id="GO:0006406">
    <property type="term" value="P:mRNA export from nucleus"/>
    <property type="evidence" value="ECO:0007669"/>
    <property type="project" value="TreeGrafter"/>
</dbReference>
<name>A0A0K2UTF1_LEPSM</name>
<evidence type="ECO:0000256" key="3">
    <source>
        <dbReference type="ARBA" id="ARBA00023242"/>
    </source>
</evidence>
<evidence type="ECO:0000256" key="1">
    <source>
        <dbReference type="ARBA" id="ARBA00004123"/>
    </source>
</evidence>
<dbReference type="Pfam" id="PF09766">
    <property type="entry name" value="FmiP_Thoc5"/>
    <property type="match status" value="1"/>
</dbReference>
<dbReference type="OrthoDB" id="20582at2759"/>
<dbReference type="GO" id="GO:0003729">
    <property type="term" value="F:mRNA binding"/>
    <property type="evidence" value="ECO:0007669"/>
    <property type="project" value="TreeGrafter"/>
</dbReference>
<comment type="similarity">
    <text evidence="2">Belongs to the THOC5 family.</text>
</comment>
<feature type="compositionally biased region" description="Basic and acidic residues" evidence="4">
    <location>
        <begin position="1"/>
        <end position="11"/>
    </location>
</feature>
<dbReference type="PANTHER" id="PTHR13375:SF3">
    <property type="entry name" value="THO COMPLEX SUBUNIT 5 HOMOLOG"/>
    <property type="match status" value="1"/>
</dbReference>
<dbReference type="PANTHER" id="PTHR13375">
    <property type="entry name" value="FMS INTERACTING PROTEIN"/>
    <property type="match status" value="1"/>
</dbReference>
<feature type="region of interest" description="Disordered" evidence="4">
    <location>
        <begin position="312"/>
        <end position="356"/>
    </location>
</feature>
<keyword evidence="3" id="KW-0539">Nucleus</keyword>
<comment type="subcellular location">
    <subcellularLocation>
        <location evidence="1">Nucleus</location>
    </subcellularLocation>
</comment>
<protein>
    <submittedName>
        <fullName evidence="5">Uncharacterized protein</fullName>
    </submittedName>
</protein>
<feature type="compositionally biased region" description="Acidic residues" evidence="4">
    <location>
        <begin position="319"/>
        <end position="336"/>
    </location>
</feature>
<accession>A0A0K2UTF1</accession>
<evidence type="ECO:0000313" key="5">
    <source>
        <dbReference type="EMBL" id="CDW41538.1"/>
    </source>
</evidence>
<dbReference type="InterPro" id="IPR019163">
    <property type="entry name" value="THO_Thoc5"/>
</dbReference>
<dbReference type="EMBL" id="HACA01024177">
    <property type="protein sequence ID" value="CDW41538.1"/>
    <property type="molecule type" value="Transcribed_RNA"/>
</dbReference>
<feature type="region of interest" description="Disordered" evidence="4">
    <location>
        <begin position="1"/>
        <end position="25"/>
    </location>
</feature>
<dbReference type="GO" id="GO:0000445">
    <property type="term" value="C:THO complex part of transcription export complex"/>
    <property type="evidence" value="ECO:0007669"/>
    <property type="project" value="TreeGrafter"/>
</dbReference>
<evidence type="ECO:0000256" key="2">
    <source>
        <dbReference type="ARBA" id="ARBA00008044"/>
    </source>
</evidence>
<organism evidence="5">
    <name type="scientific">Lepeophtheirus salmonis</name>
    <name type="common">Salmon louse</name>
    <name type="synonym">Caligus salmonis</name>
    <dbReference type="NCBI Taxonomy" id="72036"/>
    <lineage>
        <taxon>Eukaryota</taxon>
        <taxon>Metazoa</taxon>
        <taxon>Ecdysozoa</taxon>
        <taxon>Arthropoda</taxon>
        <taxon>Crustacea</taxon>
        <taxon>Multicrustacea</taxon>
        <taxon>Hexanauplia</taxon>
        <taxon>Copepoda</taxon>
        <taxon>Siphonostomatoida</taxon>
        <taxon>Caligidae</taxon>
        <taxon>Lepeophtheirus</taxon>
    </lineage>
</organism>
<evidence type="ECO:0000256" key="4">
    <source>
        <dbReference type="SAM" id="MobiDB-lite"/>
    </source>
</evidence>
<dbReference type="AlphaFoldDB" id="A0A0K2UTF1"/>